<dbReference type="RefSeq" id="WP_284251180.1">
    <property type="nucleotide sequence ID" value="NZ_BSUM01000001.1"/>
</dbReference>
<dbReference type="InterPro" id="IPR017871">
    <property type="entry name" value="ABC_transporter-like_CS"/>
</dbReference>
<dbReference type="PANTHER" id="PTHR43776">
    <property type="entry name" value="TRANSPORT ATP-BINDING PROTEIN"/>
    <property type="match status" value="1"/>
</dbReference>
<dbReference type="Proteomes" id="UP001157161">
    <property type="component" value="Unassembled WGS sequence"/>
</dbReference>
<dbReference type="GO" id="GO:0005524">
    <property type="term" value="F:ATP binding"/>
    <property type="evidence" value="ECO:0007669"/>
    <property type="project" value="UniProtKB-KW"/>
</dbReference>
<evidence type="ECO:0000256" key="3">
    <source>
        <dbReference type="ARBA" id="ARBA00022741"/>
    </source>
</evidence>
<dbReference type="InterPro" id="IPR003593">
    <property type="entry name" value="AAA+_ATPase"/>
</dbReference>
<dbReference type="EMBL" id="BSUM01000001">
    <property type="protein sequence ID" value="GMA32499.1"/>
    <property type="molecule type" value="Genomic_DNA"/>
</dbReference>
<evidence type="ECO:0000313" key="7">
    <source>
        <dbReference type="Proteomes" id="UP001157161"/>
    </source>
</evidence>
<evidence type="ECO:0000259" key="5">
    <source>
        <dbReference type="PROSITE" id="PS50893"/>
    </source>
</evidence>
<keyword evidence="2" id="KW-0813">Transport</keyword>
<dbReference type="GO" id="GO:0055085">
    <property type="term" value="P:transmembrane transport"/>
    <property type="evidence" value="ECO:0007669"/>
    <property type="project" value="UniProtKB-ARBA"/>
</dbReference>
<evidence type="ECO:0000313" key="6">
    <source>
        <dbReference type="EMBL" id="GMA32499.1"/>
    </source>
</evidence>
<name>A0AA38CU77_9MICO</name>
<dbReference type="PROSITE" id="PS00211">
    <property type="entry name" value="ABC_TRANSPORTER_1"/>
    <property type="match status" value="1"/>
</dbReference>
<feature type="domain" description="ABC transporter" evidence="5">
    <location>
        <begin position="5"/>
        <end position="242"/>
    </location>
</feature>
<dbReference type="InterPro" id="IPR050319">
    <property type="entry name" value="ABC_transp_ATP-bind"/>
</dbReference>
<keyword evidence="3" id="KW-0547">Nucleotide-binding</keyword>
<sequence length="277" mass="29165">MSTLLEIDDLVITYGALRAVDGVSLSLAAGEVLALVGESGCGKSSTARAVVGMEKPARGDVRVHGAPVPRLGLARRPTVLTGVQMVFQDPNSSLNPRHRVGRQIADGARAARARGVDSDSPGAWLEAVGLPPDFADRYPHQLSGGQRQRVAIARAMASRPEILVADEPISALDASSQASVASMMRRLCVTSGTGMLFISHDLSVVRLMADRVAVMYRGRIVESGPTAAVWSDPRHPYTRALLAAIPHPDGRGVLPEAPALEAPPEWAQEVPGALGRG</sequence>
<reference evidence="6" key="1">
    <citation type="journal article" date="2014" name="Int. J. Syst. Evol. Microbiol.">
        <title>Complete genome sequence of Corynebacterium casei LMG S-19264T (=DSM 44701T), isolated from a smear-ripened cheese.</title>
        <authorList>
            <consortium name="US DOE Joint Genome Institute (JGI-PGF)"/>
            <person name="Walter F."/>
            <person name="Albersmeier A."/>
            <person name="Kalinowski J."/>
            <person name="Ruckert C."/>
        </authorList>
    </citation>
    <scope>NUCLEOTIDE SEQUENCE</scope>
    <source>
        <strain evidence="6">NBRC 112290</strain>
    </source>
</reference>
<dbReference type="SMART" id="SM00382">
    <property type="entry name" value="AAA"/>
    <property type="match status" value="1"/>
</dbReference>
<dbReference type="SUPFAM" id="SSF52540">
    <property type="entry name" value="P-loop containing nucleoside triphosphate hydrolases"/>
    <property type="match status" value="1"/>
</dbReference>
<dbReference type="CDD" id="cd03257">
    <property type="entry name" value="ABC_NikE_OppD_transporters"/>
    <property type="match status" value="1"/>
</dbReference>
<evidence type="ECO:0000256" key="2">
    <source>
        <dbReference type="ARBA" id="ARBA00022448"/>
    </source>
</evidence>
<keyword evidence="7" id="KW-1185">Reference proteome</keyword>
<gene>
    <name evidence="6" type="ORF">GCM10025875_24910</name>
</gene>
<dbReference type="PANTHER" id="PTHR43776:SF7">
    <property type="entry name" value="D,D-DIPEPTIDE TRANSPORT ATP-BINDING PROTEIN DDPF-RELATED"/>
    <property type="match status" value="1"/>
</dbReference>
<dbReference type="Pfam" id="PF08352">
    <property type="entry name" value="oligo_HPY"/>
    <property type="match status" value="1"/>
</dbReference>
<dbReference type="Pfam" id="PF00005">
    <property type="entry name" value="ABC_tran"/>
    <property type="match status" value="1"/>
</dbReference>
<dbReference type="GO" id="GO:0015833">
    <property type="term" value="P:peptide transport"/>
    <property type="evidence" value="ECO:0007669"/>
    <property type="project" value="InterPro"/>
</dbReference>
<comment type="similarity">
    <text evidence="1">Belongs to the ABC transporter superfamily.</text>
</comment>
<proteinExistence type="inferred from homology"/>
<keyword evidence="4 6" id="KW-0067">ATP-binding</keyword>
<dbReference type="AlphaFoldDB" id="A0AA38CU77"/>
<evidence type="ECO:0000256" key="1">
    <source>
        <dbReference type="ARBA" id="ARBA00005417"/>
    </source>
</evidence>
<dbReference type="PROSITE" id="PS50893">
    <property type="entry name" value="ABC_TRANSPORTER_2"/>
    <property type="match status" value="1"/>
</dbReference>
<dbReference type="GO" id="GO:0016887">
    <property type="term" value="F:ATP hydrolysis activity"/>
    <property type="evidence" value="ECO:0007669"/>
    <property type="project" value="InterPro"/>
</dbReference>
<organism evidence="6 7">
    <name type="scientific">Litorihabitans aurantiacus</name>
    <dbReference type="NCBI Taxonomy" id="1930061"/>
    <lineage>
        <taxon>Bacteria</taxon>
        <taxon>Bacillati</taxon>
        <taxon>Actinomycetota</taxon>
        <taxon>Actinomycetes</taxon>
        <taxon>Micrococcales</taxon>
        <taxon>Beutenbergiaceae</taxon>
        <taxon>Litorihabitans</taxon>
    </lineage>
</organism>
<dbReference type="Gene3D" id="3.40.50.300">
    <property type="entry name" value="P-loop containing nucleotide triphosphate hydrolases"/>
    <property type="match status" value="1"/>
</dbReference>
<protein>
    <submittedName>
        <fullName evidence="6">ABC transporter ATP-binding protein</fullName>
    </submittedName>
</protein>
<comment type="caution">
    <text evidence="6">The sequence shown here is derived from an EMBL/GenBank/DDBJ whole genome shotgun (WGS) entry which is preliminary data.</text>
</comment>
<dbReference type="InterPro" id="IPR027417">
    <property type="entry name" value="P-loop_NTPase"/>
</dbReference>
<reference evidence="6" key="2">
    <citation type="submission" date="2023-02" db="EMBL/GenBank/DDBJ databases">
        <authorList>
            <person name="Sun Q."/>
            <person name="Mori K."/>
        </authorList>
    </citation>
    <scope>NUCLEOTIDE SEQUENCE</scope>
    <source>
        <strain evidence="6">NBRC 112290</strain>
    </source>
</reference>
<accession>A0AA38CU77</accession>
<evidence type="ECO:0000256" key="4">
    <source>
        <dbReference type="ARBA" id="ARBA00022840"/>
    </source>
</evidence>
<dbReference type="InterPro" id="IPR013563">
    <property type="entry name" value="Oligopep_ABC_C"/>
</dbReference>
<dbReference type="InterPro" id="IPR003439">
    <property type="entry name" value="ABC_transporter-like_ATP-bd"/>
</dbReference>